<gene>
    <name evidence="1" type="ordered locus">Tint_0508</name>
</gene>
<evidence type="ECO:0000313" key="1">
    <source>
        <dbReference type="EMBL" id="ADG29908.1"/>
    </source>
</evidence>
<dbReference type="AlphaFoldDB" id="D5X584"/>
<accession>D5X584</accession>
<dbReference type="EMBL" id="CP002021">
    <property type="protein sequence ID" value="ADG29908.1"/>
    <property type="molecule type" value="Genomic_DNA"/>
</dbReference>
<organism evidence="1">
    <name type="scientific">Thiomonas intermedia (strain K12)</name>
    <name type="common">Thiobacillus intermedius</name>
    <dbReference type="NCBI Taxonomy" id="75379"/>
    <lineage>
        <taxon>Bacteria</taxon>
        <taxon>Pseudomonadati</taxon>
        <taxon>Pseudomonadota</taxon>
        <taxon>Betaproteobacteria</taxon>
        <taxon>Burkholderiales</taxon>
        <taxon>Thiomonas</taxon>
    </lineage>
</organism>
<dbReference type="KEGG" id="tin:Tint_0508"/>
<dbReference type="BioCyc" id="TINT75379:TINT_RS02560-MONOMER"/>
<dbReference type="HOGENOM" id="CLU_1642943_0_0_4"/>
<reference evidence="1" key="1">
    <citation type="submission" date="2010-04" db="EMBL/GenBank/DDBJ databases">
        <title>Complete sequence of Thiomonas intermedia K12.</title>
        <authorList>
            <consortium name="US DOE Joint Genome Institute"/>
            <person name="Lucas S."/>
            <person name="Copeland A."/>
            <person name="Lapidus A."/>
            <person name="Cheng J.-F."/>
            <person name="Bruce D."/>
            <person name="Goodwin L."/>
            <person name="Pitluck S."/>
            <person name="Davenport K."/>
            <person name="Detter J.C."/>
            <person name="Han C."/>
            <person name="Tapia R."/>
            <person name="Land M."/>
            <person name="Hauser L."/>
            <person name="Kyrpides N."/>
            <person name="Ovchinnikova G."/>
            <person name="Kerfeld C.A."/>
            <person name="Cannon G.C."/>
            <person name="Heinhorst S."/>
            <person name="Woyke T."/>
        </authorList>
    </citation>
    <scope>NUCLEOTIDE SEQUENCE [LARGE SCALE GENOMIC DNA]</scope>
    <source>
        <strain evidence="1">K12</strain>
    </source>
</reference>
<protein>
    <submittedName>
        <fullName evidence="1">Uncharacterized protein</fullName>
    </submittedName>
</protein>
<name>D5X584_THIK1</name>
<sequence>MTSMQKNALGTLSSQYNLRVLRLNRQRRLPSVETQTVAFVEFARQGGEIMSTWVEWAGFAVYLRYAPSRRLTDSLEVGECIAISTIHIPDRLQHRGWFWRYCQLCLGLVEDALVLEGVVNPSLRASLRQRPEFFEFHDESFVLRRLPDHRWPLRVFPDLNV</sequence>
<proteinExistence type="predicted"/>